<evidence type="ECO:0000259" key="2">
    <source>
        <dbReference type="Pfam" id="PF06580"/>
    </source>
</evidence>
<dbReference type="Proteomes" id="UP001497602">
    <property type="component" value="Unassembled WGS sequence"/>
</dbReference>
<proteinExistence type="predicted"/>
<evidence type="ECO:0000256" key="1">
    <source>
        <dbReference type="SAM" id="Phobius"/>
    </source>
</evidence>
<feature type="transmembrane region" description="Helical" evidence="1">
    <location>
        <begin position="35"/>
        <end position="59"/>
    </location>
</feature>
<feature type="transmembrane region" description="Helical" evidence="1">
    <location>
        <begin position="71"/>
        <end position="88"/>
    </location>
</feature>
<dbReference type="InterPro" id="IPR010559">
    <property type="entry name" value="Sig_transdc_His_kin_internal"/>
</dbReference>
<feature type="domain" description="Signal transduction histidine kinase internal region" evidence="2">
    <location>
        <begin position="152"/>
        <end position="228"/>
    </location>
</feature>
<gene>
    <name evidence="3" type="ORF">T190115A13A_110075</name>
</gene>
<keyword evidence="3" id="KW-0808">Transferase</keyword>
<dbReference type="RefSeq" id="WP_348736676.1">
    <property type="nucleotide sequence ID" value="NZ_CAXJRC010000002.1"/>
</dbReference>
<dbReference type="GO" id="GO:0016301">
    <property type="term" value="F:kinase activity"/>
    <property type="evidence" value="ECO:0007669"/>
    <property type="project" value="UniProtKB-KW"/>
</dbReference>
<keyword evidence="1" id="KW-1133">Transmembrane helix</keyword>
<sequence length="335" mass="38704">MDTKFSKTDYIILAIFYTVSVIINILDYYEDNEDLIEYLIDIPMFVSTSFLGVIVFMYFIIPSFLIKQKKYIPFTLWSLLTIVTIGIIERFTGFLSSGQDWSKFPTTFNLILYSIFNGSDSIGLPLGILVTKKFYESQTQISNIQKQQKENELKLLRSQIDPHFIFNNLNTLDSLIDIDTEKAKEYINKLSSTYRYLIKTKDSEVMELNEELSFAKNYIFLIKTRFANDYLFNIDILSSVNNKFIPTGAIQTLLENVVKHNIPNKNSSINTLIKVEENYLSVENQKYNQPSKKESLGTGLNNLKTRYELLSDQKVIIINTETSFSVTIPIIKLSS</sequence>
<keyword evidence="1" id="KW-0472">Membrane</keyword>
<organism evidence="3 4">
    <name type="scientific">Tenacibaculum vairaonense</name>
    <dbReference type="NCBI Taxonomy" id="3137860"/>
    <lineage>
        <taxon>Bacteria</taxon>
        <taxon>Pseudomonadati</taxon>
        <taxon>Bacteroidota</taxon>
        <taxon>Flavobacteriia</taxon>
        <taxon>Flavobacteriales</taxon>
        <taxon>Flavobacteriaceae</taxon>
        <taxon>Tenacibaculum</taxon>
    </lineage>
</organism>
<keyword evidence="4" id="KW-1185">Reference proteome</keyword>
<dbReference type="PANTHER" id="PTHR34220">
    <property type="entry name" value="SENSOR HISTIDINE KINASE YPDA"/>
    <property type="match status" value="1"/>
</dbReference>
<dbReference type="PANTHER" id="PTHR34220:SF7">
    <property type="entry name" value="SENSOR HISTIDINE KINASE YPDA"/>
    <property type="match status" value="1"/>
</dbReference>
<comment type="caution">
    <text evidence="3">The sequence shown here is derived from an EMBL/GenBank/DDBJ whole genome shotgun (WGS) entry which is preliminary data.</text>
</comment>
<evidence type="ECO:0000313" key="4">
    <source>
        <dbReference type="Proteomes" id="UP001497602"/>
    </source>
</evidence>
<dbReference type="EMBL" id="CAXJRC010000002">
    <property type="protein sequence ID" value="CAL2104939.1"/>
    <property type="molecule type" value="Genomic_DNA"/>
</dbReference>
<dbReference type="Pfam" id="PF06580">
    <property type="entry name" value="His_kinase"/>
    <property type="match status" value="1"/>
</dbReference>
<protein>
    <submittedName>
        <fullName evidence="3">Histidine kinase</fullName>
    </submittedName>
</protein>
<name>A0ABM9PH74_9FLAO</name>
<keyword evidence="3" id="KW-0418">Kinase</keyword>
<feature type="transmembrane region" description="Helical" evidence="1">
    <location>
        <begin position="108"/>
        <end position="130"/>
    </location>
</feature>
<dbReference type="InterPro" id="IPR050640">
    <property type="entry name" value="Bact_2-comp_sensor_kinase"/>
</dbReference>
<accession>A0ABM9PH74</accession>
<keyword evidence="1" id="KW-0812">Transmembrane</keyword>
<reference evidence="3 4" key="1">
    <citation type="submission" date="2024-05" db="EMBL/GenBank/DDBJ databases">
        <authorList>
            <person name="Duchaud E."/>
        </authorList>
    </citation>
    <scope>NUCLEOTIDE SEQUENCE [LARGE SCALE GENOMIC DNA]</scope>
    <source>
        <strain evidence="3">Ena-SAMPLE-TAB-13-05-2024-13:56:06:370-140305</strain>
    </source>
</reference>
<feature type="transmembrane region" description="Helical" evidence="1">
    <location>
        <begin position="12"/>
        <end position="29"/>
    </location>
</feature>
<evidence type="ECO:0000313" key="3">
    <source>
        <dbReference type="EMBL" id="CAL2104939.1"/>
    </source>
</evidence>